<accession>A0A7C1E9L7</accession>
<keyword evidence="1" id="KW-0812">Transmembrane</keyword>
<dbReference type="AlphaFoldDB" id="A0A7C1E9L7"/>
<sequence length="587" mass="63597">MRRARLGVSGVLALVLISAMIIIFLISYAYVTEQSRRIQALMEERYRTLSESREIARSVSSNWMYDEAARILVLEVTNWYREPLVITGVVTVDNAGGYNVIRLNTTITPGENRTLQLALSYSPKAVFLSLAGKGPVSTALASQKKTGEASAGIKTWSGGLLDKIHSGYVKTQYGYITIVNSSQTRIIGDLLRGDLAGTNLNDSDLQKIMVRDNVSITKVISIKGRTTKNMTVEGTLNTTACVGGVEAYLDVSASVSLVGGGNIFSFQLYLYNYTTGSFDLIVNNTISINYAGRIQLSNGSYIIRLSVDANKDVNLTVDVANVYAYCRFNRTIYEGYALLIGDSQEAAFYGVANGSLGARLYSVAFNVTGYSLGANLSFSLLGNQLFHAYSDGSDVVVRLFDLGNITGGWAYLARCAGFGPTDVLAIEPLMKDGKPYLLVAGSQRYCLVDTSNTTAPSVNSTPTGIMIGTYDGFVTGASDYLRVYLTGINISSNKPSIFVFDGQSFSESVEIPVARPVGLAIGGGALWLMGDSGTLYMIDTATKQVSIYEVVPSFLPREKGDKLERIDNKLIFIRGDSTSEYWVLELG</sequence>
<gene>
    <name evidence="2" type="ORF">ENO04_02915</name>
</gene>
<feature type="transmembrane region" description="Helical" evidence="1">
    <location>
        <begin position="12"/>
        <end position="31"/>
    </location>
</feature>
<comment type="caution">
    <text evidence="2">The sequence shown here is derived from an EMBL/GenBank/DDBJ whole genome shotgun (WGS) entry which is preliminary data.</text>
</comment>
<evidence type="ECO:0000256" key="1">
    <source>
        <dbReference type="SAM" id="Phobius"/>
    </source>
</evidence>
<proteinExistence type="predicted"/>
<keyword evidence="1" id="KW-1133">Transmembrane helix</keyword>
<name>A0A7C1E9L7_9CREN</name>
<evidence type="ECO:0000313" key="2">
    <source>
        <dbReference type="EMBL" id="HDS10561.1"/>
    </source>
</evidence>
<reference evidence="2" key="1">
    <citation type="journal article" date="2020" name="mSystems">
        <title>Genome- and Community-Level Interaction Insights into Carbon Utilization and Element Cycling Functions of Hydrothermarchaeota in Hydrothermal Sediment.</title>
        <authorList>
            <person name="Zhou Z."/>
            <person name="Liu Y."/>
            <person name="Xu W."/>
            <person name="Pan J."/>
            <person name="Luo Z.H."/>
            <person name="Li M."/>
        </authorList>
    </citation>
    <scope>NUCLEOTIDE SEQUENCE [LARGE SCALE GENOMIC DNA]</scope>
    <source>
        <strain evidence="2">SpSt-123</strain>
    </source>
</reference>
<keyword evidence="1" id="KW-0472">Membrane</keyword>
<organism evidence="2">
    <name type="scientific">Fervidicoccus fontis</name>
    <dbReference type="NCBI Taxonomy" id="683846"/>
    <lineage>
        <taxon>Archaea</taxon>
        <taxon>Thermoproteota</taxon>
        <taxon>Thermoprotei</taxon>
        <taxon>Fervidicoccales</taxon>
        <taxon>Fervidicoccaceae</taxon>
        <taxon>Fervidicoccus</taxon>
    </lineage>
</organism>
<dbReference type="EMBL" id="DSDY01000096">
    <property type="protein sequence ID" value="HDS10561.1"/>
    <property type="molecule type" value="Genomic_DNA"/>
</dbReference>
<protein>
    <submittedName>
        <fullName evidence="2">Uncharacterized protein</fullName>
    </submittedName>
</protein>